<evidence type="ECO:0000313" key="5">
    <source>
        <dbReference type="EMBL" id="KAJ4970121.1"/>
    </source>
</evidence>
<reference evidence="5" key="1">
    <citation type="journal article" date="2023" name="Plant J.">
        <title>The genome of the king protea, Protea cynaroides.</title>
        <authorList>
            <person name="Chang J."/>
            <person name="Duong T.A."/>
            <person name="Schoeman C."/>
            <person name="Ma X."/>
            <person name="Roodt D."/>
            <person name="Barker N."/>
            <person name="Li Z."/>
            <person name="Van de Peer Y."/>
            <person name="Mizrachi E."/>
        </authorList>
    </citation>
    <scope>NUCLEOTIDE SEQUENCE</scope>
    <source>
        <tissue evidence="5">Young leaves</tissue>
    </source>
</reference>
<dbReference type="PANTHER" id="PTHR47976:SF120">
    <property type="entry name" value="G-TYPE LECTIN S-RECEPTOR-LIKE SERINE_THREONINE-PROTEIN KINASE SD2-5"/>
    <property type="match status" value="1"/>
</dbReference>
<dbReference type="InterPro" id="IPR035446">
    <property type="entry name" value="SLSG/EP1"/>
</dbReference>
<evidence type="ECO:0000256" key="3">
    <source>
        <dbReference type="SAM" id="SignalP"/>
    </source>
</evidence>
<dbReference type="PROSITE" id="PS50927">
    <property type="entry name" value="BULB_LECTIN"/>
    <property type="match status" value="1"/>
</dbReference>
<gene>
    <name evidence="5" type="ORF">NE237_003220</name>
</gene>
<feature type="domain" description="Bulb-type lectin" evidence="4">
    <location>
        <begin position="40"/>
        <end position="157"/>
    </location>
</feature>
<dbReference type="SMART" id="SM00473">
    <property type="entry name" value="PAN_AP"/>
    <property type="match status" value="1"/>
</dbReference>
<dbReference type="InterPro" id="IPR001480">
    <property type="entry name" value="Bulb-type_lectin_dom"/>
</dbReference>
<dbReference type="InterPro" id="IPR003609">
    <property type="entry name" value="Pan_app"/>
</dbReference>
<proteinExistence type="predicted"/>
<evidence type="ECO:0000256" key="1">
    <source>
        <dbReference type="ARBA" id="ARBA00022729"/>
    </source>
</evidence>
<evidence type="ECO:0000256" key="2">
    <source>
        <dbReference type="SAM" id="Phobius"/>
    </source>
</evidence>
<dbReference type="InterPro" id="IPR036426">
    <property type="entry name" value="Bulb-type_lectin_dom_sf"/>
</dbReference>
<dbReference type="Proteomes" id="UP001141806">
    <property type="component" value="Unassembled WGS sequence"/>
</dbReference>
<keyword evidence="2" id="KW-1133">Transmembrane helix</keyword>
<keyword evidence="2" id="KW-0812">Transmembrane</keyword>
<evidence type="ECO:0000259" key="4">
    <source>
        <dbReference type="PROSITE" id="PS50927"/>
    </source>
</evidence>
<dbReference type="OrthoDB" id="740822at2759"/>
<sequence length="471" mass="52233">MDFYCLTLAVLIYFFTGCASKSDIPIGYRVKVPLPPEYNEGFIGKAFIMETGNTEPYFKAALSVEAIDNVGRYSCSLQVFLGDTKVWCSGHVSQFYPSQRCVLELTEGGELLLMGARRRVGWRTKTSGQGVERLQLLITGNLVLTDAMNNIQWQSFDFPTDVMLWSQVLKTSARLTSFSINSSEFYSFEVQNKKIALYLNYGTWKYSYWEFRPSRNQNITFVKLGLTGLKIFSGRHQRIGQILPTRYEPVRFLALGNETGNMGLYYYSLDKRKFEASFQALNEICDLPQACKAHGICITPNSCACIQFSGSKEGHSLGSDCGDELPDGFCGAGTGSVEMVEVEGVSNNLRSNIHIGNISKESCSSSCLANCSCVAALYSAGGCFLYGLISGMKQVDPKGVGLSYYYVKVPKGNQRGHGKSSRVRNWLLVMGGILDGLVLLVLGGFAFYYFVIRKRRKESSSSDTNQSRGMS</sequence>
<feature type="transmembrane region" description="Helical" evidence="2">
    <location>
        <begin position="426"/>
        <end position="451"/>
    </location>
</feature>
<organism evidence="5 6">
    <name type="scientific">Protea cynaroides</name>
    <dbReference type="NCBI Taxonomy" id="273540"/>
    <lineage>
        <taxon>Eukaryota</taxon>
        <taxon>Viridiplantae</taxon>
        <taxon>Streptophyta</taxon>
        <taxon>Embryophyta</taxon>
        <taxon>Tracheophyta</taxon>
        <taxon>Spermatophyta</taxon>
        <taxon>Magnoliopsida</taxon>
        <taxon>Proteales</taxon>
        <taxon>Proteaceae</taxon>
        <taxon>Protea</taxon>
    </lineage>
</organism>
<protein>
    <recommendedName>
        <fullName evidence="4">Bulb-type lectin domain-containing protein</fullName>
    </recommendedName>
</protein>
<dbReference type="Pfam" id="PF01453">
    <property type="entry name" value="B_lectin"/>
    <property type="match status" value="1"/>
</dbReference>
<feature type="signal peptide" evidence="3">
    <location>
        <begin position="1"/>
        <end position="20"/>
    </location>
</feature>
<dbReference type="EMBL" id="JAMYWD010000005">
    <property type="protein sequence ID" value="KAJ4970121.1"/>
    <property type="molecule type" value="Genomic_DNA"/>
</dbReference>
<dbReference type="Gene3D" id="2.90.10.10">
    <property type="entry name" value="Bulb-type lectin domain"/>
    <property type="match status" value="1"/>
</dbReference>
<feature type="chain" id="PRO_5040350263" description="Bulb-type lectin domain-containing protein" evidence="3">
    <location>
        <begin position="21"/>
        <end position="471"/>
    </location>
</feature>
<dbReference type="PIRSF" id="PIRSF002686">
    <property type="entry name" value="SLG"/>
    <property type="match status" value="1"/>
</dbReference>
<keyword evidence="6" id="KW-1185">Reference proteome</keyword>
<name>A0A9Q0KGM7_9MAGN</name>
<keyword evidence="1 3" id="KW-0732">Signal</keyword>
<dbReference type="SMART" id="SM00108">
    <property type="entry name" value="B_lectin"/>
    <property type="match status" value="1"/>
</dbReference>
<accession>A0A9Q0KGM7</accession>
<dbReference type="SUPFAM" id="SSF51110">
    <property type="entry name" value="alpha-D-mannose-specific plant lectins"/>
    <property type="match status" value="1"/>
</dbReference>
<comment type="caution">
    <text evidence="5">The sequence shown here is derived from an EMBL/GenBank/DDBJ whole genome shotgun (WGS) entry which is preliminary data.</text>
</comment>
<keyword evidence="2" id="KW-0472">Membrane</keyword>
<dbReference type="InterPro" id="IPR051343">
    <property type="entry name" value="G-type_lectin_kinases/EP1-like"/>
</dbReference>
<dbReference type="InterPro" id="IPR006583">
    <property type="entry name" value="PAN-3_domain"/>
</dbReference>
<evidence type="ECO:0000313" key="6">
    <source>
        <dbReference type="Proteomes" id="UP001141806"/>
    </source>
</evidence>
<dbReference type="PANTHER" id="PTHR47976">
    <property type="entry name" value="G-TYPE LECTIN S-RECEPTOR-LIKE SERINE/THREONINE-PROTEIN KINASE SD2-5"/>
    <property type="match status" value="1"/>
</dbReference>
<dbReference type="AlphaFoldDB" id="A0A9Q0KGM7"/>
<dbReference type="Pfam" id="PF08277">
    <property type="entry name" value="PAN_3"/>
    <property type="match status" value="1"/>
</dbReference>